<dbReference type="Pfam" id="PF05045">
    <property type="entry name" value="RgpF"/>
    <property type="match status" value="1"/>
</dbReference>
<dbReference type="AlphaFoldDB" id="A0A841C4D1"/>
<dbReference type="InterPro" id="IPR007739">
    <property type="entry name" value="RgpF"/>
</dbReference>
<keyword evidence="1" id="KW-0808">Transferase</keyword>
<dbReference type="EC" id="2.4.1.-" evidence="1"/>
<evidence type="ECO:0000313" key="2">
    <source>
        <dbReference type="Proteomes" id="UP000562464"/>
    </source>
</evidence>
<keyword evidence="1" id="KW-0328">Glycosyltransferase</keyword>
<organism evidence="1 2">
    <name type="scientific">Lactovum miscens</name>
    <dbReference type="NCBI Taxonomy" id="190387"/>
    <lineage>
        <taxon>Bacteria</taxon>
        <taxon>Bacillati</taxon>
        <taxon>Bacillota</taxon>
        <taxon>Bacilli</taxon>
        <taxon>Lactobacillales</taxon>
        <taxon>Streptococcaceae</taxon>
        <taxon>Lactovum</taxon>
    </lineage>
</organism>
<protein>
    <submittedName>
        <fullName evidence="1">Rhamnosyltransferase</fullName>
        <ecNumber evidence="1">2.4.1.-</ecNumber>
    </submittedName>
</protein>
<comment type="caution">
    <text evidence="1">The sequence shown here is derived from an EMBL/GenBank/DDBJ whole genome shotgun (WGS) entry which is preliminary data.</text>
</comment>
<reference evidence="1 2" key="1">
    <citation type="submission" date="2020-08" db="EMBL/GenBank/DDBJ databases">
        <title>Genomic Encyclopedia of Type Strains, Phase IV (KMG-IV): sequencing the most valuable type-strain genomes for metagenomic binning, comparative biology and taxonomic classification.</title>
        <authorList>
            <person name="Goeker M."/>
        </authorList>
    </citation>
    <scope>NUCLEOTIDE SEQUENCE [LARGE SCALE GENOMIC DNA]</scope>
    <source>
        <strain evidence="1 2">DSM 14925</strain>
    </source>
</reference>
<sequence length="596" mass="70647">MNRLLIYVHFNKYNSLSNHVIYQLTKMRHIFKRVLFISNSYLSEADKSLLEKNQLITELILRENRGFDFAAWKEGIDKFGYKNLENYDSITLMNDTCFGPLYDLLPYYEKYEDSLTDFWGITDHREFQDIETHDKFEQHVQSYFMVFSKKVVISEPFSKFWKEVKVFETVVEVITKYESHLTAILRDAGFSYKAIIETISRDASKMPYPNFSLFAPEVLIQEKCPFIKVKIFDFNLGIAPYIIDNIEKKSDYPVSLIKEHLYQTDFPHKPFLIEDSYLTTAERNIYDKKVAIHIHVYFPDLLTRFLELLIEVTCGFDLFLTTDSKEKQSIIQEILKNFKFNVFIKVFPNRGRDIIPLLELRRELSNYEIIGHFHTKRSDEVSYFVGDSWREELMAMLVKPADNIISQMNLNNNLGVVIADIPSYFRYNYTINFARESEALSPIMNKLWDKLKRRKTIDFSSLDDFIMSYGTFFWARREVLEPLFNLDLKDIDIPEEPLGQNTVLHVIERILVYLAWDMNYDFKISPNEKKLPPFIDRQKNNKYVIELTNYADTMAEMVKAQQSELERIRNSKSFKVGSLITKPFRELKKMEKSENL</sequence>
<evidence type="ECO:0000313" key="1">
    <source>
        <dbReference type="EMBL" id="MBB5887673.1"/>
    </source>
</evidence>
<dbReference type="GO" id="GO:0016757">
    <property type="term" value="F:glycosyltransferase activity"/>
    <property type="evidence" value="ECO:0007669"/>
    <property type="project" value="UniProtKB-KW"/>
</dbReference>
<gene>
    <name evidence="1" type="ORF">HNQ37_000545</name>
</gene>
<accession>A0A841C4D1</accession>
<keyword evidence="2" id="KW-1185">Reference proteome</keyword>
<dbReference type="EMBL" id="JACHHV010000006">
    <property type="protein sequence ID" value="MBB5887673.1"/>
    <property type="molecule type" value="Genomic_DNA"/>
</dbReference>
<proteinExistence type="predicted"/>
<dbReference type="Proteomes" id="UP000562464">
    <property type="component" value="Unassembled WGS sequence"/>
</dbReference>
<dbReference type="RefSeq" id="WP_183539060.1">
    <property type="nucleotide sequence ID" value="NZ_JACHHV010000006.1"/>
</dbReference>
<name>A0A841C4D1_9LACT</name>